<comment type="cofactor">
    <cofactor evidence="3">
        <name>Zn(2+)</name>
        <dbReference type="ChEBI" id="CHEBI:29105"/>
    </cofactor>
</comment>
<dbReference type="Gene3D" id="1.20.1090.10">
    <property type="entry name" value="Dehydroquinate synthase-like - alpha domain"/>
    <property type="match status" value="1"/>
</dbReference>
<dbReference type="Pfam" id="PF24621">
    <property type="entry name" value="DHQS_C"/>
    <property type="match status" value="1"/>
</dbReference>
<dbReference type="GO" id="GO:0009073">
    <property type="term" value="P:aromatic amino acid family biosynthetic process"/>
    <property type="evidence" value="ECO:0007669"/>
    <property type="project" value="UniProtKB-KW"/>
</dbReference>
<evidence type="ECO:0000313" key="22">
    <source>
        <dbReference type="EMBL" id="RZI02209.1"/>
    </source>
</evidence>
<evidence type="ECO:0000256" key="14">
    <source>
        <dbReference type="ARBA" id="ARBA00023027"/>
    </source>
</evidence>
<dbReference type="FunFam" id="3.40.50.1970:FF:000007">
    <property type="entry name" value="Pentafunctional AROM polypeptide"/>
    <property type="match status" value="1"/>
</dbReference>
<evidence type="ECO:0000256" key="4">
    <source>
        <dbReference type="ARBA" id="ARBA00004496"/>
    </source>
</evidence>
<keyword evidence="10 18" id="KW-0028">Amino-acid biosynthesis</keyword>
<dbReference type="Gene3D" id="3.40.50.1970">
    <property type="match status" value="1"/>
</dbReference>
<keyword evidence="14 18" id="KW-0520">NAD</keyword>
<dbReference type="AlphaFoldDB" id="A0A143P8B3"/>
<dbReference type="GO" id="GO:0008652">
    <property type="term" value="P:amino acid biosynthetic process"/>
    <property type="evidence" value="ECO:0007669"/>
    <property type="project" value="UniProtKB-KW"/>
</dbReference>
<dbReference type="Pfam" id="PF01761">
    <property type="entry name" value="DHQ_synthase"/>
    <property type="match status" value="1"/>
</dbReference>
<evidence type="ECO:0000313" key="24">
    <source>
        <dbReference type="Proteomes" id="UP000595942"/>
    </source>
</evidence>
<dbReference type="CDD" id="cd08195">
    <property type="entry name" value="DHQS"/>
    <property type="match status" value="1"/>
</dbReference>
<dbReference type="EMBL" id="CP068073">
    <property type="protein sequence ID" value="QQS83444.1"/>
    <property type="molecule type" value="Genomic_DNA"/>
</dbReference>
<dbReference type="UniPathway" id="UPA00053">
    <property type="reaction ID" value="UER00085"/>
</dbReference>
<evidence type="ECO:0000256" key="18">
    <source>
        <dbReference type="HAMAP-Rule" id="MF_00110"/>
    </source>
</evidence>
<dbReference type="PANTHER" id="PTHR43622">
    <property type="entry name" value="3-DEHYDROQUINATE SYNTHASE"/>
    <property type="match status" value="1"/>
</dbReference>
<feature type="binding site" evidence="18">
    <location>
        <position position="140"/>
    </location>
    <ligand>
        <name>NAD(+)</name>
        <dbReference type="ChEBI" id="CHEBI:57540"/>
    </ligand>
</feature>
<comment type="cofactor">
    <cofactor evidence="18">
        <name>Co(2+)</name>
        <dbReference type="ChEBI" id="CHEBI:48828"/>
    </cofactor>
    <cofactor evidence="18">
        <name>Zn(2+)</name>
        <dbReference type="ChEBI" id="CHEBI:29105"/>
    </cofactor>
    <text evidence="18">Binds 1 divalent metal cation per subunit. Can use either Co(2+) or Zn(2+).</text>
</comment>
<evidence type="ECO:0000256" key="5">
    <source>
        <dbReference type="ARBA" id="ARBA00004661"/>
    </source>
</evidence>
<evidence type="ECO:0000256" key="3">
    <source>
        <dbReference type="ARBA" id="ARBA00001947"/>
    </source>
</evidence>
<dbReference type="InterPro" id="IPR056179">
    <property type="entry name" value="DHQS_C"/>
</dbReference>
<dbReference type="GO" id="GO:0009423">
    <property type="term" value="P:chorismate biosynthetic process"/>
    <property type="evidence" value="ECO:0007669"/>
    <property type="project" value="UniProtKB-UniRule"/>
</dbReference>
<feature type="binding site" evidence="18">
    <location>
        <begin position="167"/>
        <end position="170"/>
    </location>
    <ligand>
        <name>NAD(+)</name>
        <dbReference type="ChEBI" id="CHEBI:57540"/>
    </ligand>
</feature>
<feature type="domain" description="3-dehydroquinate synthase N-terminal" evidence="19">
    <location>
        <begin position="67"/>
        <end position="177"/>
    </location>
</feature>
<comment type="caution">
    <text evidence="18">Lacks conserved residue(s) required for the propagation of feature annotation.</text>
</comment>
<comment type="catalytic activity">
    <reaction evidence="1 18">
        <text>7-phospho-2-dehydro-3-deoxy-D-arabino-heptonate = 3-dehydroquinate + phosphate</text>
        <dbReference type="Rhea" id="RHEA:21968"/>
        <dbReference type="ChEBI" id="CHEBI:32364"/>
        <dbReference type="ChEBI" id="CHEBI:43474"/>
        <dbReference type="ChEBI" id="CHEBI:58394"/>
        <dbReference type="EC" id="4.2.3.4"/>
    </reaction>
</comment>
<dbReference type="SUPFAM" id="SSF56796">
    <property type="entry name" value="Dehydroquinate synthase-like"/>
    <property type="match status" value="1"/>
</dbReference>
<evidence type="ECO:0000259" key="19">
    <source>
        <dbReference type="Pfam" id="PF01761"/>
    </source>
</evidence>
<evidence type="ECO:0000256" key="12">
    <source>
        <dbReference type="ARBA" id="ARBA00022741"/>
    </source>
</evidence>
<comment type="similarity">
    <text evidence="6 18">Belongs to the sugar phosphate cyclases superfamily. Dehydroquinate synthase family.</text>
</comment>
<evidence type="ECO:0000256" key="2">
    <source>
        <dbReference type="ARBA" id="ARBA00001911"/>
    </source>
</evidence>
<dbReference type="InterPro" id="IPR016037">
    <property type="entry name" value="DHQ_synth_AroB"/>
</dbReference>
<keyword evidence="12 18" id="KW-0547">Nucleotide-binding</keyword>
<evidence type="ECO:0000256" key="13">
    <source>
        <dbReference type="ARBA" id="ARBA00022833"/>
    </source>
</evidence>
<feature type="binding site" evidence="18">
    <location>
        <begin position="104"/>
        <end position="108"/>
    </location>
    <ligand>
        <name>NAD(+)</name>
        <dbReference type="ChEBI" id="CHEBI:57540"/>
    </ligand>
</feature>
<sequence length="358" mass="40230">MELMTTYKSNNYPIIIKNNATTELKDLLSPYRDVVFIVDKNVEHALPEKIQQALSSASSDQFTHLLKVEGNETTKTFPVYQQIVEELLEQSITRNTCIVAIGGGVTGDFAGFVAATLLRGVDFIQVPTTILAHDSSVGGKVGINTPQGKNLVGAFYRPTAVLYDLEFLNTLPYTEISSGYAEVYKHALLNGKDAQLEIETAFPNKEALESLENLDEFLLKGIQTKLNIVLEDEHEQGKRKFLNLGHTFGHAIEYNQKIPHGHAVIIGILYQFIVANELLNTQYDIMHYINYFKNLNYPIEIVLNSNFNSLLSLMSKDKKNDKSGIQMVLLKDIGNPEVTHVNDEILEKSFETLQNYLK</sequence>
<dbReference type="GO" id="GO:0003856">
    <property type="term" value="F:3-dehydroquinate synthase activity"/>
    <property type="evidence" value="ECO:0007669"/>
    <property type="project" value="UniProtKB-UniRule"/>
</dbReference>
<dbReference type="KEGG" id="scv:A4G25_01975"/>
<name>A0A143P8B3_9STAP</name>
<dbReference type="InterPro" id="IPR030960">
    <property type="entry name" value="DHQS/DOIS_N"/>
</dbReference>
<dbReference type="EC" id="4.2.3.4" evidence="7 18"/>
<proteinExistence type="inferred from homology"/>
<dbReference type="NCBIfam" id="TIGR01357">
    <property type="entry name" value="aroB"/>
    <property type="match status" value="1"/>
</dbReference>
<feature type="binding site" evidence="18">
    <location>
        <position position="246"/>
    </location>
    <ligand>
        <name>Zn(2+)</name>
        <dbReference type="ChEBI" id="CHEBI:29105"/>
    </ligand>
</feature>
<dbReference type="EMBL" id="RQTE01000116">
    <property type="protein sequence ID" value="RZI02209.1"/>
    <property type="molecule type" value="Genomic_DNA"/>
</dbReference>
<dbReference type="GO" id="GO:0005737">
    <property type="term" value="C:cytoplasm"/>
    <property type="evidence" value="ECO:0007669"/>
    <property type="project" value="UniProtKB-SubCell"/>
</dbReference>
<evidence type="ECO:0000256" key="6">
    <source>
        <dbReference type="ARBA" id="ARBA00005412"/>
    </source>
</evidence>
<keyword evidence="13 18" id="KW-0862">Zinc</keyword>
<evidence type="ECO:0000259" key="20">
    <source>
        <dbReference type="Pfam" id="PF24621"/>
    </source>
</evidence>
<dbReference type="InterPro" id="IPR050071">
    <property type="entry name" value="Dehydroquinate_synthase"/>
</dbReference>
<gene>
    <name evidence="18" type="primary">aroB</name>
    <name evidence="22" type="ORF">EIG99_06855</name>
    <name evidence="21" type="ORF">I6J05_03735</name>
</gene>
<dbReference type="GeneID" id="93726615"/>
<evidence type="ECO:0000256" key="10">
    <source>
        <dbReference type="ARBA" id="ARBA00022605"/>
    </source>
</evidence>
<dbReference type="Proteomes" id="UP000293854">
    <property type="component" value="Unassembled WGS sequence"/>
</dbReference>
<protein>
    <recommendedName>
        <fullName evidence="8 18">3-dehydroquinate synthase</fullName>
        <shortName evidence="18">DHQS</shortName>
        <ecNumber evidence="7 18">4.2.3.4</ecNumber>
    </recommendedName>
</protein>
<reference evidence="21 24" key="2">
    <citation type="submission" date="2021-01" db="EMBL/GenBank/DDBJ databases">
        <title>FDA dAtabase for Regulatory Grade micrObial Sequences (FDA-ARGOS): Supporting development and validation of Infectious Disease Dx tests.</title>
        <authorList>
            <person name="Sproer C."/>
            <person name="Gronow S."/>
            <person name="Severitt S."/>
            <person name="Schroder I."/>
            <person name="Tallon L."/>
            <person name="Sadzewicz L."/>
            <person name="Zhao X."/>
            <person name="Boylan J."/>
            <person name="Ott S."/>
            <person name="Bowen H."/>
            <person name="Vavikolanu K."/>
            <person name="Mehta A."/>
            <person name="Aluvathingal J."/>
            <person name="Nadendla S."/>
            <person name="Lowell S."/>
            <person name="Myers T."/>
            <person name="Yan Y."/>
            <person name="Sichtig H."/>
        </authorList>
    </citation>
    <scope>NUCLEOTIDE SEQUENCE [LARGE SCALE GENOMIC DNA]</scope>
    <source>
        <strain evidence="21 24">FDAARGOS_1148</strain>
    </source>
</reference>
<evidence type="ECO:0000256" key="1">
    <source>
        <dbReference type="ARBA" id="ARBA00001393"/>
    </source>
</evidence>
<dbReference type="OrthoDB" id="9806583at2"/>
<comment type="function">
    <text evidence="18">Catalyzes the conversion of 3-deoxy-D-arabino-heptulosonate 7-phosphate (DAHP) to dehydroquinate (DHQ).</text>
</comment>
<evidence type="ECO:0000256" key="9">
    <source>
        <dbReference type="ARBA" id="ARBA00022490"/>
    </source>
</evidence>
<keyword evidence="16 18" id="KW-0456">Lyase</keyword>
<dbReference type="PANTHER" id="PTHR43622:SF7">
    <property type="entry name" value="3-DEHYDROQUINATE SYNTHASE, CHLOROPLASTIC"/>
    <property type="match status" value="1"/>
</dbReference>
<dbReference type="HAMAP" id="MF_00110">
    <property type="entry name" value="DHQ_synthase"/>
    <property type="match status" value="1"/>
</dbReference>
<evidence type="ECO:0000313" key="23">
    <source>
        <dbReference type="Proteomes" id="UP000293854"/>
    </source>
</evidence>
<evidence type="ECO:0000256" key="16">
    <source>
        <dbReference type="ARBA" id="ARBA00023239"/>
    </source>
</evidence>
<keyword evidence="9 18" id="KW-0963">Cytoplasm</keyword>
<feature type="binding site" evidence="18">
    <location>
        <position position="260"/>
    </location>
    <ligand>
        <name>Zn(2+)</name>
        <dbReference type="ChEBI" id="CHEBI:29105"/>
    </ligand>
</feature>
<comment type="subcellular location">
    <subcellularLocation>
        <location evidence="4 18">Cytoplasm</location>
    </subcellularLocation>
</comment>
<evidence type="ECO:0000256" key="8">
    <source>
        <dbReference type="ARBA" id="ARBA00017684"/>
    </source>
</evidence>
<dbReference type="PIRSF" id="PIRSF001455">
    <property type="entry name" value="DHQ_synth"/>
    <property type="match status" value="1"/>
</dbReference>
<evidence type="ECO:0000256" key="17">
    <source>
        <dbReference type="ARBA" id="ARBA00023285"/>
    </source>
</evidence>
<keyword evidence="11 18" id="KW-0479">Metal-binding</keyword>
<evidence type="ECO:0000256" key="7">
    <source>
        <dbReference type="ARBA" id="ARBA00013031"/>
    </source>
</evidence>
<evidence type="ECO:0000256" key="15">
    <source>
        <dbReference type="ARBA" id="ARBA00023141"/>
    </source>
</evidence>
<accession>A0A143P8B3</accession>
<comment type="cofactor">
    <cofactor evidence="2 18">
        <name>NAD(+)</name>
        <dbReference type="ChEBI" id="CHEBI:57540"/>
    </cofactor>
</comment>
<evidence type="ECO:0000256" key="11">
    <source>
        <dbReference type="ARBA" id="ARBA00022723"/>
    </source>
</evidence>
<keyword evidence="15 18" id="KW-0057">Aromatic amino acid biosynthesis</keyword>
<feature type="domain" description="3-dehydroquinate synthase C-terminal" evidence="20">
    <location>
        <begin position="179"/>
        <end position="320"/>
    </location>
</feature>
<reference evidence="22 23" key="1">
    <citation type="submission" date="2018-11" db="EMBL/GenBank/DDBJ databases">
        <title>Genomic profiling of Staphylococcus species from a Poultry farm system in KwaZulu-Natal, South Africa.</title>
        <authorList>
            <person name="Amoako D.G."/>
            <person name="Somboro A.M."/>
            <person name="Abia A.L.K."/>
            <person name="Bester L.A."/>
            <person name="Essack S.Y."/>
        </authorList>
    </citation>
    <scope>NUCLEOTIDE SEQUENCE [LARGE SCALE GENOMIC DNA]</scope>
    <source>
        <strain evidence="22 23">SA11</strain>
    </source>
</reference>
<feature type="binding site" evidence="18">
    <location>
        <begin position="128"/>
        <end position="129"/>
    </location>
    <ligand>
        <name>NAD(+)</name>
        <dbReference type="ChEBI" id="CHEBI:57540"/>
    </ligand>
</feature>
<dbReference type="GO" id="GO:0000166">
    <property type="term" value="F:nucleotide binding"/>
    <property type="evidence" value="ECO:0007669"/>
    <property type="project" value="UniProtKB-KW"/>
</dbReference>
<keyword evidence="17 18" id="KW-0170">Cobalt</keyword>
<feature type="binding site" evidence="18">
    <location>
        <position position="149"/>
    </location>
    <ligand>
        <name>NAD(+)</name>
        <dbReference type="ChEBI" id="CHEBI:57540"/>
    </ligand>
</feature>
<organism evidence="22 23">
    <name type="scientific">Staphylococcus condimenti</name>
    <dbReference type="NCBI Taxonomy" id="70255"/>
    <lineage>
        <taxon>Bacteria</taxon>
        <taxon>Bacillati</taxon>
        <taxon>Bacillota</taxon>
        <taxon>Bacilli</taxon>
        <taxon>Bacillales</taxon>
        <taxon>Staphylococcaceae</taxon>
        <taxon>Staphylococcus</taxon>
    </lineage>
</organism>
<dbReference type="InterPro" id="IPR030963">
    <property type="entry name" value="DHQ_synth_fam"/>
</dbReference>
<feature type="binding site" evidence="18">
    <location>
        <position position="182"/>
    </location>
    <ligand>
        <name>Zn(2+)</name>
        <dbReference type="ChEBI" id="CHEBI:29105"/>
    </ligand>
</feature>
<evidence type="ECO:0000313" key="21">
    <source>
        <dbReference type="EMBL" id="QQS83444.1"/>
    </source>
</evidence>
<dbReference type="Proteomes" id="UP000595942">
    <property type="component" value="Chromosome"/>
</dbReference>
<dbReference type="GO" id="GO:0046872">
    <property type="term" value="F:metal ion binding"/>
    <property type="evidence" value="ECO:0007669"/>
    <property type="project" value="UniProtKB-KW"/>
</dbReference>
<dbReference type="RefSeq" id="WP_047131057.1">
    <property type="nucleotide sequence ID" value="NZ_CP015114.1"/>
</dbReference>
<comment type="pathway">
    <text evidence="5 18">Metabolic intermediate biosynthesis; chorismate biosynthesis; chorismate from D-erythrose 4-phosphate and phosphoenolpyruvate: step 2/7.</text>
</comment>
<keyword evidence="24" id="KW-1185">Reference proteome</keyword>